<evidence type="ECO:0000313" key="2">
    <source>
        <dbReference type="Proteomes" id="UP000198729"/>
    </source>
</evidence>
<keyword evidence="2" id="KW-1185">Reference proteome</keyword>
<dbReference type="AlphaFoldDB" id="A0A1G5SCC1"/>
<reference evidence="1 2" key="1">
    <citation type="submission" date="2016-10" db="EMBL/GenBank/DDBJ databases">
        <authorList>
            <person name="de Groot N.N."/>
        </authorList>
    </citation>
    <scope>NUCLEOTIDE SEQUENCE [LARGE SCALE GENOMIC DNA]</scope>
    <source>
        <strain evidence="1">1</strain>
    </source>
</reference>
<proteinExistence type="predicted"/>
<dbReference type="EMBL" id="FMWO01000023">
    <property type="protein sequence ID" value="SCZ84460.1"/>
    <property type="molecule type" value="Genomic_DNA"/>
</dbReference>
<dbReference type="InterPro" id="IPR029068">
    <property type="entry name" value="Glyas_Bleomycin-R_OHBP_Dase"/>
</dbReference>
<sequence length="50" mass="5529">MIKWLNTRFDNNSKTETLKACAVGISHVALEVGDIDEALAEPRAKNMTPE</sequence>
<dbReference type="Proteomes" id="UP000198729">
    <property type="component" value="Unassembled WGS sequence"/>
</dbReference>
<name>A0A1G5SCC1_9PROT</name>
<dbReference type="SUPFAM" id="SSF54593">
    <property type="entry name" value="Glyoxalase/Bleomycin resistance protein/Dihydroxybiphenyl dioxygenase"/>
    <property type="match status" value="1"/>
</dbReference>
<evidence type="ECO:0000313" key="1">
    <source>
        <dbReference type="EMBL" id="SCZ84460.1"/>
    </source>
</evidence>
<dbReference type="RefSeq" id="WP_218120957.1">
    <property type="nucleotide sequence ID" value="NZ_FMWO01000023.1"/>
</dbReference>
<gene>
    <name evidence="1" type="ORF">NSMM_180007</name>
</gene>
<organism evidence="1 2">
    <name type="scientific">Nitrosomonas mobilis</name>
    <dbReference type="NCBI Taxonomy" id="51642"/>
    <lineage>
        <taxon>Bacteria</taxon>
        <taxon>Pseudomonadati</taxon>
        <taxon>Pseudomonadota</taxon>
        <taxon>Betaproteobacteria</taxon>
        <taxon>Nitrosomonadales</taxon>
        <taxon>Nitrosomonadaceae</taxon>
        <taxon>Nitrosomonas</taxon>
    </lineage>
</organism>
<dbReference type="STRING" id="51642.NSMM_180007"/>
<protein>
    <submittedName>
        <fullName evidence="1">Uncharacterized protein</fullName>
    </submittedName>
</protein>
<accession>A0A1G5SCC1</accession>